<dbReference type="AlphaFoldDB" id="A0A927M8F2"/>
<accession>A0A927M8F2</accession>
<keyword evidence="4" id="KW-1185">Reference proteome</keyword>
<evidence type="ECO:0008006" key="5">
    <source>
        <dbReference type="Google" id="ProtNLM"/>
    </source>
</evidence>
<evidence type="ECO:0000313" key="3">
    <source>
        <dbReference type="EMBL" id="MBE1486385.1"/>
    </source>
</evidence>
<dbReference type="EMBL" id="JADBEB010000001">
    <property type="protein sequence ID" value="MBE1486385.1"/>
    <property type="molecule type" value="Genomic_DNA"/>
</dbReference>
<dbReference type="PROSITE" id="PS51257">
    <property type="entry name" value="PROKAR_LIPOPROTEIN"/>
    <property type="match status" value="1"/>
</dbReference>
<sequence length="181" mass="19265">MRRRMSSTWLVLPLTLGLALAGCGPSDSGAGVATAGGGPEAGPTVSASAAALSNEDRQREFAKCMRENGVDMPDPEPGQGGVRIQRKPGDDREKMEAAMEKCRSLLPNGGEGMKLDAEQIEQLRLMAKCMRENGVPDFPDPGADGTIEFKGGAGFDRDNPTFQAAMQKCRGDAPIRVRDTR</sequence>
<evidence type="ECO:0000313" key="4">
    <source>
        <dbReference type="Proteomes" id="UP000649753"/>
    </source>
</evidence>
<name>A0A927M8F2_9ACTN</name>
<organism evidence="3 4">
    <name type="scientific">Plantactinospora soyae</name>
    <dbReference type="NCBI Taxonomy" id="1544732"/>
    <lineage>
        <taxon>Bacteria</taxon>
        <taxon>Bacillati</taxon>
        <taxon>Actinomycetota</taxon>
        <taxon>Actinomycetes</taxon>
        <taxon>Micromonosporales</taxon>
        <taxon>Micromonosporaceae</taxon>
        <taxon>Plantactinospora</taxon>
    </lineage>
</organism>
<comment type="caution">
    <text evidence="3">The sequence shown here is derived from an EMBL/GenBank/DDBJ whole genome shotgun (WGS) entry which is preliminary data.</text>
</comment>
<evidence type="ECO:0000256" key="2">
    <source>
        <dbReference type="SAM" id="SignalP"/>
    </source>
</evidence>
<feature type="signal peptide" evidence="2">
    <location>
        <begin position="1"/>
        <end position="21"/>
    </location>
</feature>
<dbReference type="RefSeq" id="WP_192766411.1">
    <property type="nucleotide sequence ID" value="NZ_JADBEB010000001.1"/>
</dbReference>
<protein>
    <recommendedName>
        <fullName evidence="5">Lipoprotein</fullName>
    </recommendedName>
</protein>
<keyword evidence="2" id="KW-0732">Signal</keyword>
<gene>
    <name evidence="3" type="ORF">H4W31_002023</name>
</gene>
<reference evidence="3" key="1">
    <citation type="submission" date="2020-10" db="EMBL/GenBank/DDBJ databases">
        <title>Sequencing the genomes of 1000 actinobacteria strains.</title>
        <authorList>
            <person name="Klenk H.-P."/>
        </authorList>
    </citation>
    <scope>NUCLEOTIDE SEQUENCE</scope>
    <source>
        <strain evidence="3">DSM 46832</strain>
    </source>
</reference>
<feature type="region of interest" description="Disordered" evidence="1">
    <location>
        <begin position="68"/>
        <end position="94"/>
    </location>
</feature>
<dbReference type="Proteomes" id="UP000649753">
    <property type="component" value="Unassembled WGS sequence"/>
</dbReference>
<feature type="region of interest" description="Disordered" evidence="1">
    <location>
        <begin position="28"/>
        <end position="55"/>
    </location>
</feature>
<evidence type="ECO:0000256" key="1">
    <source>
        <dbReference type="SAM" id="MobiDB-lite"/>
    </source>
</evidence>
<proteinExistence type="predicted"/>
<feature type="chain" id="PRO_5037472718" description="Lipoprotein" evidence="2">
    <location>
        <begin position="22"/>
        <end position="181"/>
    </location>
</feature>